<dbReference type="Proteomes" id="UP000054047">
    <property type="component" value="Unassembled WGS sequence"/>
</dbReference>
<evidence type="ECO:0000313" key="3">
    <source>
        <dbReference type="Proteomes" id="UP000054047"/>
    </source>
</evidence>
<dbReference type="InterPro" id="IPR021773">
    <property type="entry name" value="TPC11"/>
</dbReference>
<feature type="domain" description="Trafficking protein particle complex subunit 11" evidence="1">
    <location>
        <begin position="226"/>
        <end position="331"/>
    </location>
</feature>
<evidence type="ECO:0000313" key="2">
    <source>
        <dbReference type="EMBL" id="KIH51629.1"/>
    </source>
</evidence>
<sequence>MSKRSRIEVTGRRVIAKCEAEFPRRSISTVRTPDRPPLNLRLVTGELDLPQKSEKKGGKGILRRDWPLKYIERVPALIVLFLDLDWDHSSWLEKKTEAESKCASLRASAGQASRIAVVLLQQRIRMVNLYSGRFFRAVFKVSEGYVSKLESAFHELAQGFYQQKLKTIRARSIPNNSPSLVVRQLFKLAFLSELRQDTHTAYRNYRLAYEQCKDHVESWEGIDIFEWRSVVGLLNYKICELCFLHNMAVEAINQMRRHQAVFFAGPAGVYPTPALANIELQLWNAKQCWHFAQLFEQAVVNGLTALATLNPGTHLDLAASLYSAVNKSILALKKSSPVTKPYPVPDPMAAIQNTVFFGQRPWRIGYDGLAPANVEEDAVTAIL</sequence>
<accession>A0A0C2FY96</accession>
<dbReference type="AlphaFoldDB" id="A0A0C2FY96"/>
<dbReference type="EMBL" id="KN745985">
    <property type="protein sequence ID" value="KIH51629.1"/>
    <property type="molecule type" value="Genomic_DNA"/>
</dbReference>
<evidence type="ECO:0000259" key="1">
    <source>
        <dbReference type="Pfam" id="PF11817"/>
    </source>
</evidence>
<organism evidence="2 3">
    <name type="scientific">Ancylostoma duodenale</name>
    <dbReference type="NCBI Taxonomy" id="51022"/>
    <lineage>
        <taxon>Eukaryota</taxon>
        <taxon>Metazoa</taxon>
        <taxon>Ecdysozoa</taxon>
        <taxon>Nematoda</taxon>
        <taxon>Chromadorea</taxon>
        <taxon>Rhabditida</taxon>
        <taxon>Rhabditina</taxon>
        <taxon>Rhabditomorpha</taxon>
        <taxon>Strongyloidea</taxon>
        <taxon>Ancylostomatidae</taxon>
        <taxon>Ancylostomatinae</taxon>
        <taxon>Ancylostoma</taxon>
    </lineage>
</organism>
<dbReference type="PANTHER" id="PTHR14374">
    <property type="entry name" value="FOIE GRAS"/>
    <property type="match status" value="1"/>
</dbReference>
<feature type="non-terminal residue" evidence="2">
    <location>
        <position position="383"/>
    </location>
</feature>
<dbReference type="Pfam" id="PF11817">
    <property type="entry name" value="Foie-gras_1"/>
    <property type="match status" value="1"/>
</dbReference>
<keyword evidence="3" id="KW-1185">Reference proteome</keyword>
<protein>
    <recommendedName>
        <fullName evidence="1">Trafficking protein particle complex subunit 11 domain-containing protein</fullName>
    </recommendedName>
</protein>
<proteinExistence type="predicted"/>
<dbReference type="GO" id="GO:0005737">
    <property type="term" value="C:cytoplasm"/>
    <property type="evidence" value="ECO:0007669"/>
    <property type="project" value="TreeGrafter"/>
</dbReference>
<dbReference type="OrthoDB" id="6278596at2759"/>
<gene>
    <name evidence="2" type="ORF">ANCDUO_18284</name>
</gene>
<name>A0A0C2FY96_9BILA</name>
<dbReference type="PANTHER" id="PTHR14374:SF0">
    <property type="entry name" value="TRAFFICKING PROTEIN PARTICLE COMPLEX SUBUNIT 11"/>
    <property type="match status" value="1"/>
</dbReference>
<reference evidence="2 3" key="1">
    <citation type="submission" date="2013-12" db="EMBL/GenBank/DDBJ databases">
        <title>Draft genome of the parsitic nematode Ancylostoma duodenale.</title>
        <authorList>
            <person name="Mitreva M."/>
        </authorList>
    </citation>
    <scope>NUCLEOTIDE SEQUENCE [LARGE SCALE GENOMIC DNA]</scope>
    <source>
        <strain evidence="2 3">Zhejiang</strain>
    </source>
</reference>